<sequence length="241" mass="26840">LIGAAIVGITAHYGSNYYHNYLTQTPEIFLCIVATTFLVGTACLLLSCILSISTASILPKTIFEVIYHSVAFILYLAASINFLVEVNQMKKNYGYKYEPYLAAAVSMRSGPRQHLRRMRPLRSRPPRRRRTRAQTVQTPQASILHADLRSGEPLQQGIPPADGWSIDAESCCQEMVFGVVCLVLMLSASLNMLQKIRGRNMGHAIVEKGYNSKVFAAILGLINTVLYLLSTFLAYRSYKGK</sequence>
<dbReference type="PANTHER" id="PTHR22776:SF92">
    <property type="entry name" value="LD04844P"/>
    <property type="match status" value="1"/>
</dbReference>
<dbReference type="InterPro" id="IPR050578">
    <property type="entry name" value="MARVEL-CKLF_proteins"/>
</dbReference>
<dbReference type="EMBL" id="JAHWGI010000406">
    <property type="protein sequence ID" value="KAK3915116.1"/>
    <property type="molecule type" value="Genomic_DNA"/>
</dbReference>
<evidence type="ECO:0000313" key="3">
    <source>
        <dbReference type="Proteomes" id="UP001219518"/>
    </source>
</evidence>
<name>A0AAE1H5A4_9NEOP</name>
<organism evidence="2 3">
    <name type="scientific">Frankliniella fusca</name>
    <dbReference type="NCBI Taxonomy" id="407009"/>
    <lineage>
        <taxon>Eukaryota</taxon>
        <taxon>Metazoa</taxon>
        <taxon>Ecdysozoa</taxon>
        <taxon>Arthropoda</taxon>
        <taxon>Hexapoda</taxon>
        <taxon>Insecta</taxon>
        <taxon>Pterygota</taxon>
        <taxon>Neoptera</taxon>
        <taxon>Paraneoptera</taxon>
        <taxon>Thysanoptera</taxon>
        <taxon>Terebrantia</taxon>
        <taxon>Thripoidea</taxon>
        <taxon>Thripidae</taxon>
        <taxon>Frankliniella</taxon>
    </lineage>
</organism>
<comment type="caution">
    <text evidence="2">The sequence shown here is derived from an EMBL/GenBank/DDBJ whole genome shotgun (WGS) entry which is preliminary data.</text>
</comment>
<keyword evidence="1" id="KW-1133">Transmembrane helix</keyword>
<feature type="transmembrane region" description="Helical" evidence="1">
    <location>
        <begin position="175"/>
        <end position="194"/>
    </location>
</feature>
<evidence type="ECO:0000256" key="1">
    <source>
        <dbReference type="SAM" id="Phobius"/>
    </source>
</evidence>
<accession>A0AAE1H5A4</accession>
<keyword evidence="1" id="KW-0472">Membrane</keyword>
<proteinExistence type="predicted"/>
<reference evidence="2" key="1">
    <citation type="submission" date="2021-07" db="EMBL/GenBank/DDBJ databases">
        <authorList>
            <person name="Catto M.A."/>
            <person name="Jacobson A."/>
            <person name="Kennedy G."/>
            <person name="Labadie P."/>
            <person name="Hunt B.G."/>
            <person name="Srinivasan R."/>
        </authorList>
    </citation>
    <scope>NUCLEOTIDE SEQUENCE</scope>
    <source>
        <strain evidence="2">PL_HMW_Pooled</strain>
        <tissue evidence="2">Head</tissue>
    </source>
</reference>
<reference evidence="2" key="2">
    <citation type="journal article" date="2023" name="BMC Genomics">
        <title>Pest status, molecular evolution, and epigenetic factors derived from the genome assembly of Frankliniella fusca, a thysanopteran phytovirus vector.</title>
        <authorList>
            <person name="Catto M.A."/>
            <person name="Labadie P.E."/>
            <person name="Jacobson A.L."/>
            <person name="Kennedy G.G."/>
            <person name="Srinivasan R."/>
            <person name="Hunt B.G."/>
        </authorList>
    </citation>
    <scope>NUCLEOTIDE SEQUENCE</scope>
    <source>
        <strain evidence="2">PL_HMW_Pooled</strain>
    </source>
</reference>
<feature type="non-terminal residue" evidence="2">
    <location>
        <position position="241"/>
    </location>
</feature>
<dbReference type="PANTHER" id="PTHR22776">
    <property type="entry name" value="MARVEL-CONTAINING POTENTIAL LIPID RAFT-ASSOCIATED PROTEIN"/>
    <property type="match status" value="1"/>
</dbReference>
<gene>
    <name evidence="2" type="ORF">KUF71_024393</name>
</gene>
<dbReference type="GO" id="GO:0016020">
    <property type="term" value="C:membrane"/>
    <property type="evidence" value="ECO:0007669"/>
    <property type="project" value="TreeGrafter"/>
</dbReference>
<keyword evidence="3" id="KW-1185">Reference proteome</keyword>
<dbReference type="AlphaFoldDB" id="A0AAE1H5A4"/>
<keyword evidence="1" id="KW-0812">Transmembrane</keyword>
<feature type="transmembrane region" description="Helical" evidence="1">
    <location>
        <begin position="28"/>
        <end position="53"/>
    </location>
</feature>
<dbReference type="Proteomes" id="UP001219518">
    <property type="component" value="Unassembled WGS sequence"/>
</dbReference>
<feature type="transmembrane region" description="Helical" evidence="1">
    <location>
        <begin position="65"/>
        <end position="84"/>
    </location>
</feature>
<protein>
    <submittedName>
        <fullName evidence="2">CTP synthase</fullName>
    </submittedName>
</protein>
<evidence type="ECO:0000313" key="2">
    <source>
        <dbReference type="EMBL" id="KAK3915116.1"/>
    </source>
</evidence>
<feature type="transmembrane region" description="Helical" evidence="1">
    <location>
        <begin position="214"/>
        <end position="235"/>
    </location>
</feature>